<protein>
    <submittedName>
        <fullName evidence="1">Uncharacterized protein</fullName>
    </submittedName>
</protein>
<evidence type="ECO:0000313" key="2">
    <source>
        <dbReference type="Proteomes" id="UP000305848"/>
    </source>
</evidence>
<dbReference type="Proteomes" id="UP000305848">
    <property type="component" value="Unassembled WGS sequence"/>
</dbReference>
<comment type="caution">
    <text evidence="1">The sequence shown here is derived from an EMBL/GenBank/DDBJ whole genome shotgun (WGS) entry which is preliminary data.</text>
</comment>
<name>A0A4U3KW13_9BACT</name>
<proteinExistence type="predicted"/>
<organism evidence="1 2">
    <name type="scientific">Ilyomonas limi</name>
    <dbReference type="NCBI Taxonomy" id="2575867"/>
    <lineage>
        <taxon>Bacteria</taxon>
        <taxon>Pseudomonadati</taxon>
        <taxon>Bacteroidota</taxon>
        <taxon>Chitinophagia</taxon>
        <taxon>Chitinophagales</taxon>
        <taxon>Chitinophagaceae</taxon>
        <taxon>Ilyomonas</taxon>
    </lineage>
</organism>
<gene>
    <name evidence="1" type="ORF">FC093_16825</name>
</gene>
<dbReference type="AlphaFoldDB" id="A0A4U3KW13"/>
<dbReference type="RefSeq" id="WP_137262971.1">
    <property type="nucleotide sequence ID" value="NZ_SZQL01000014.1"/>
</dbReference>
<dbReference type="EMBL" id="SZQL01000014">
    <property type="protein sequence ID" value="TKK66698.1"/>
    <property type="molecule type" value="Genomic_DNA"/>
</dbReference>
<sequence>MNRIAEARNVVKETFYYWGSTTSLFYYVCVLKQLKQNLLLNYEKAERMVLNDWNFFSTCDHSGSRIKQGRYALWL</sequence>
<keyword evidence="2" id="KW-1185">Reference proteome</keyword>
<evidence type="ECO:0000313" key="1">
    <source>
        <dbReference type="EMBL" id="TKK66698.1"/>
    </source>
</evidence>
<reference evidence="1 2" key="1">
    <citation type="submission" date="2019-05" db="EMBL/GenBank/DDBJ databases">
        <title>Panacibacter sp. strain 17mud1-8 Genome sequencing and assembly.</title>
        <authorList>
            <person name="Chhetri G."/>
        </authorList>
    </citation>
    <scope>NUCLEOTIDE SEQUENCE [LARGE SCALE GENOMIC DNA]</scope>
    <source>
        <strain evidence="1 2">17mud1-8</strain>
    </source>
</reference>
<accession>A0A4U3KW13</accession>